<feature type="region of interest" description="Disordered" evidence="1">
    <location>
        <begin position="313"/>
        <end position="408"/>
    </location>
</feature>
<dbReference type="OrthoDB" id="3151428at2759"/>
<reference evidence="2 3" key="1">
    <citation type="journal article" date="2019" name="Fungal Biol. Biotechnol.">
        <title>Draft genome sequence of fastidious pathogen Ceratobasidium theobromae, which causes vascular-streak dieback in Theobroma cacao.</title>
        <authorList>
            <person name="Ali S.S."/>
            <person name="Asman A."/>
            <person name="Shao J."/>
            <person name="Firmansyah A.P."/>
            <person name="Susilo A.W."/>
            <person name="Rosmana A."/>
            <person name="McMahon P."/>
            <person name="Junaid M."/>
            <person name="Guest D."/>
            <person name="Kheng T.Y."/>
            <person name="Meinhardt L.W."/>
            <person name="Bailey B.A."/>
        </authorList>
    </citation>
    <scope>NUCLEOTIDE SEQUENCE [LARGE SCALE GENOMIC DNA]</scope>
    <source>
        <strain evidence="2 3">CT2</strain>
    </source>
</reference>
<feature type="compositionally biased region" description="Polar residues" evidence="1">
    <location>
        <begin position="342"/>
        <end position="378"/>
    </location>
</feature>
<evidence type="ECO:0000256" key="1">
    <source>
        <dbReference type="SAM" id="MobiDB-lite"/>
    </source>
</evidence>
<comment type="caution">
    <text evidence="2">The sequence shown here is derived from an EMBL/GenBank/DDBJ whole genome shotgun (WGS) entry which is preliminary data.</text>
</comment>
<proteinExistence type="predicted"/>
<gene>
    <name evidence="2" type="ORF">CTheo_838</name>
</gene>
<feature type="compositionally biased region" description="Polar residues" evidence="1">
    <location>
        <begin position="469"/>
        <end position="484"/>
    </location>
</feature>
<protein>
    <submittedName>
        <fullName evidence="2">Uncharacterized protein</fullName>
    </submittedName>
</protein>
<sequence>MSSGTNWTGGRGKRAKHGLKILEHTPEQHFAKRRALMTQDRSQQEPILNVLSSVVFKHAQKHILHRELLRGTVESEPTCANSTLPRALSRPNKPVAQPRLSGLAGKAIQNVESLDTKRAQINAVDSKSLAGLDNLQKRKYSAFSESAEPKDPVQKHYNEPMMKRYDNFPTQGKPRAFIPSPSPEPPEIEHLENSEEMLSFGTPSDQHSITGTQISTLINSEDVAPGSQVTDQDQTIASQSTQASIIESKETDAPIISPNLYEDAVRAAAQVLSLPNDLFPFVYGGVSNRVGPEPRQDDTEIRAFNLFAAPPIDIPGTPAKREPKIIPTPLEEEYPKDRLSDRSSAGESGNYSGQERLTQERQVQVQRMETRDNSTISLETHAEPGREATNANQLKRSREARGRWLVPPGPFDDYVDMSHCDKSQRSWDQEPISSGVLATYASVVRGIPKSGGSNALVKFEEYSAGSGESCHSSQESHISQEGSFNNHRKIGLNLFSDHSDAEMGT</sequence>
<dbReference type="AlphaFoldDB" id="A0A5N5QVN4"/>
<accession>A0A5N5QVN4</accession>
<name>A0A5N5QVN4_9AGAM</name>
<evidence type="ECO:0000313" key="3">
    <source>
        <dbReference type="Proteomes" id="UP000383932"/>
    </source>
</evidence>
<feature type="region of interest" description="Disordered" evidence="1">
    <location>
        <begin position="465"/>
        <end position="484"/>
    </location>
</feature>
<feature type="region of interest" description="Disordered" evidence="1">
    <location>
        <begin position="1"/>
        <end position="22"/>
    </location>
</feature>
<dbReference type="EMBL" id="SSOP01000006">
    <property type="protein sequence ID" value="KAB5595825.1"/>
    <property type="molecule type" value="Genomic_DNA"/>
</dbReference>
<organism evidence="2 3">
    <name type="scientific">Ceratobasidium theobromae</name>
    <dbReference type="NCBI Taxonomy" id="1582974"/>
    <lineage>
        <taxon>Eukaryota</taxon>
        <taxon>Fungi</taxon>
        <taxon>Dikarya</taxon>
        <taxon>Basidiomycota</taxon>
        <taxon>Agaricomycotina</taxon>
        <taxon>Agaricomycetes</taxon>
        <taxon>Cantharellales</taxon>
        <taxon>Ceratobasidiaceae</taxon>
        <taxon>Ceratobasidium</taxon>
    </lineage>
</organism>
<keyword evidence="3" id="KW-1185">Reference proteome</keyword>
<dbReference type="Proteomes" id="UP000383932">
    <property type="component" value="Unassembled WGS sequence"/>
</dbReference>
<evidence type="ECO:0000313" key="2">
    <source>
        <dbReference type="EMBL" id="KAB5595825.1"/>
    </source>
</evidence>